<proteinExistence type="predicted"/>
<organism evidence="1 2">
    <name type="scientific">Linum tenue</name>
    <dbReference type="NCBI Taxonomy" id="586396"/>
    <lineage>
        <taxon>Eukaryota</taxon>
        <taxon>Viridiplantae</taxon>
        <taxon>Streptophyta</taxon>
        <taxon>Embryophyta</taxon>
        <taxon>Tracheophyta</taxon>
        <taxon>Spermatophyta</taxon>
        <taxon>Magnoliopsida</taxon>
        <taxon>eudicotyledons</taxon>
        <taxon>Gunneridae</taxon>
        <taxon>Pentapetalae</taxon>
        <taxon>rosids</taxon>
        <taxon>fabids</taxon>
        <taxon>Malpighiales</taxon>
        <taxon>Linaceae</taxon>
        <taxon>Linum</taxon>
    </lineage>
</organism>
<comment type="caution">
    <text evidence="1">The sequence shown here is derived from an EMBL/GenBank/DDBJ whole genome shotgun (WGS) entry which is preliminary data.</text>
</comment>
<reference evidence="1" key="1">
    <citation type="submission" date="2022-08" db="EMBL/GenBank/DDBJ databases">
        <authorList>
            <person name="Gutierrez-Valencia J."/>
        </authorList>
    </citation>
    <scope>NUCLEOTIDE SEQUENCE</scope>
</reference>
<keyword evidence="2" id="KW-1185">Reference proteome</keyword>
<dbReference type="AlphaFoldDB" id="A0AAV0Q771"/>
<sequence>MVLYSSALLRASKLQGLILWQDMEGAEKCVCNARSLRKFETFLLGKDLVLKIWVVLLSNSTK</sequence>
<accession>A0AAV0Q771</accession>
<feature type="non-terminal residue" evidence="1">
    <location>
        <position position="62"/>
    </location>
</feature>
<gene>
    <name evidence="1" type="ORF">LITE_LOCUS42057</name>
</gene>
<dbReference type="EMBL" id="CAMGYJ010000009">
    <property type="protein sequence ID" value="CAI0541345.1"/>
    <property type="molecule type" value="Genomic_DNA"/>
</dbReference>
<evidence type="ECO:0000313" key="1">
    <source>
        <dbReference type="EMBL" id="CAI0541345.1"/>
    </source>
</evidence>
<evidence type="ECO:0000313" key="2">
    <source>
        <dbReference type="Proteomes" id="UP001154282"/>
    </source>
</evidence>
<dbReference type="Proteomes" id="UP001154282">
    <property type="component" value="Unassembled WGS sequence"/>
</dbReference>
<name>A0AAV0Q771_9ROSI</name>
<protein>
    <submittedName>
        <fullName evidence="1">Uncharacterized protein</fullName>
    </submittedName>
</protein>